<comment type="similarity">
    <text evidence="1 7">Belongs to the thioredoxin family.</text>
</comment>
<dbReference type="RefSeq" id="WP_344102622.1">
    <property type="nucleotide sequence ID" value="NZ_BAAANL010000004.1"/>
</dbReference>
<evidence type="ECO:0000256" key="5">
    <source>
        <dbReference type="ARBA" id="ARBA00023284"/>
    </source>
</evidence>
<dbReference type="PRINTS" id="PR00421">
    <property type="entry name" value="THIOREDOXIN"/>
</dbReference>
<keyword evidence="2" id="KW-0813">Transport</keyword>
<dbReference type="EMBL" id="BAAANL010000004">
    <property type="protein sequence ID" value="GAA1863633.1"/>
    <property type="molecule type" value="Genomic_DNA"/>
</dbReference>
<keyword evidence="3" id="KW-0249">Electron transport</keyword>
<protein>
    <recommendedName>
        <fullName evidence="6 7">Thioredoxin</fullName>
    </recommendedName>
</protein>
<name>A0ABP4ZQW7_9MICO</name>
<evidence type="ECO:0000256" key="4">
    <source>
        <dbReference type="ARBA" id="ARBA00023157"/>
    </source>
</evidence>
<evidence type="ECO:0000256" key="2">
    <source>
        <dbReference type="ARBA" id="ARBA00022448"/>
    </source>
</evidence>
<organism evidence="9 10">
    <name type="scientific">Myceligenerans crystallogenes</name>
    <dbReference type="NCBI Taxonomy" id="316335"/>
    <lineage>
        <taxon>Bacteria</taxon>
        <taxon>Bacillati</taxon>
        <taxon>Actinomycetota</taxon>
        <taxon>Actinomycetes</taxon>
        <taxon>Micrococcales</taxon>
        <taxon>Promicromonosporaceae</taxon>
        <taxon>Myceligenerans</taxon>
    </lineage>
</organism>
<dbReference type="CDD" id="cd02947">
    <property type="entry name" value="TRX_family"/>
    <property type="match status" value="1"/>
</dbReference>
<accession>A0ABP4ZQW7</accession>
<dbReference type="PIRSF" id="PIRSF000077">
    <property type="entry name" value="Thioredoxin"/>
    <property type="match status" value="1"/>
</dbReference>
<keyword evidence="5" id="KW-0676">Redox-active center</keyword>
<dbReference type="Pfam" id="PF00085">
    <property type="entry name" value="Thioredoxin"/>
    <property type="match status" value="1"/>
</dbReference>
<feature type="domain" description="Thioredoxin" evidence="8">
    <location>
        <begin position="1"/>
        <end position="107"/>
    </location>
</feature>
<reference evidence="10" key="1">
    <citation type="journal article" date="2019" name="Int. J. Syst. Evol. Microbiol.">
        <title>The Global Catalogue of Microorganisms (GCM) 10K type strain sequencing project: providing services to taxonomists for standard genome sequencing and annotation.</title>
        <authorList>
            <consortium name="The Broad Institute Genomics Platform"/>
            <consortium name="The Broad Institute Genome Sequencing Center for Infectious Disease"/>
            <person name="Wu L."/>
            <person name="Ma J."/>
        </authorList>
    </citation>
    <scope>NUCLEOTIDE SEQUENCE [LARGE SCALE GENOMIC DNA]</scope>
    <source>
        <strain evidence="10">JCM 14326</strain>
    </source>
</reference>
<evidence type="ECO:0000256" key="6">
    <source>
        <dbReference type="NCBIfam" id="TIGR01068"/>
    </source>
</evidence>
<sequence>MSTIKVTDDTFKTEVLESDVPVLVDFWATWCPPCRMVAPILEELSEEYEGKIKIVKLDTDENQATAMAYNVVSIPTLNVYQGGQVVKSIVGARPKRALTEEIEGVLATSDASGAA</sequence>
<evidence type="ECO:0000256" key="3">
    <source>
        <dbReference type="ARBA" id="ARBA00022982"/>
    </source>
</evidence>
<dbReference type="InterPro" id="IPR013766">
    <property type="entry name" value="Thioredoxin_domain"/>
</dbReference>
<gene>
    <name evidence="9" type="primary">trxA_1</name>
    <name evidence="9" type="ORF">GCM10009751_22000</name>
</gene>
<dbReference type="InterPro" id="IPR005746">
    <property type="entry name" value="Thioredoxin"/>
</dbReference>
<proteinExistence type="inferred from homology"/>
<dbReference type="PANTHER" id="PTHR45663:SF11">
    <property type="entry name" value="GEO12009P1"/>
    <property type="match status" value="1"/>
</dbReference>
<dbReference type="Proteomes" id="UP001501094">
    <property type="component" value="Unassembled WGS sequence"/>
</dbReference>
<dbReference type="InterPro" id="IPR017937">
    <property type="entry name" value="Thioredoxin_CS"/>
</dbReference>
<keyword evidence="4" id="KW-1015">Disulfide bond</keyword>
<dbReference type="Gene3D" id="3.40.30.10">
    <property type="entry name" value="Glutaredoxin"/>
    <property type="match status" value="1"/>
</dbReference>
<dbReference type="NCBIfam" id="TIGR01068">
    <property type="entry name" value="thioredoxin"/>
    <property type="match status" value="1"/>
</dbReference>
<dbReference type="InterPro" id="IPR036249">
    <property type="entry name" value="Thioredoxin-like_sf"/>
</dbReference>
<dbReference type="PROSITE" id="PS00194">
    <property type="entry name" value="THIOREDOXIN_1"/>
    <property type="match status" value="1"/>
</dbReference>
<dbReference type="SUPFAM" id="SSF52833">
    <property type="entry name" value="Thioredoxin-like"/>
    <property type="match status" value="1"/>
</dbReference>
<dbReference type="PROSITE" id="PS51352">
    <property type="entry name" value="THIOREDOXIN_2"/>
    <property type="match status" value="1"/>
</dbReference>
<comment type="caution">
    <text evidence="9">The sequence shown here is derived from an EMBL/GenBank/DDBJ whole genome shotgun (WGS) entry which is preliminary data.</text>
</comment>
<keyword evidence="10" id="KW-1185">Reference proteome</keyword>
<evidence type="ECO:0000256" key="1">
    <source>
        <dbReference type="ARBA" id="ARBA00008987"/>
    </source>
</evidence>
<evidence type="ECO:0000313" key="10">
    <source>
        <dbReference type="Proteomes" id="UP001501094"/>
    </source>
</evidence>
<evidence type="ECO:0000256" key="7">
    <source>
        <dbReference type="PIRNR" id="PIRNR000077"/>
    </source>
</evidence>
<evidence type="ECO:0000313" key="9">
    <source>
        <dbReference type="EMBL" id="GAA1863633.1"/>
    </source>
</evidence>
<evidence type="ECO:0000259" key="8">
    <source>
        <dbReference type="PROSITE" id="PS51352"/>
    </source>
</evidence>
<dbReference type="PANTHER" id="PTHR45663">
    <property type="entry name" value="GEO12009P1"/>
    <property type="match status" value="1"/>
</dbReference>